<dbReference type="GO" id="GO:0098719">
    <property type="term" value="P:sodium ion import across plasma membrane"/>
    <property type="evidence" value="ECO:0007669"/>
    <property type="project" value="TreeGrafter"/>
</dbReference>
<keyword evidence="5 10" id="KW-1133">Transmembrane helix</keyword>
<keyword evidence="8 10" id="KW-0472">Membrane</keyword>
<evidence type="ECO:0000256" key="10">
    <source>
        <dbReference type="SAM" id="Phobius"/>
    </source>
</evidence>
<gene>
    <name evidence="12" type="ORF">E9998_19680</name>
</gene>
<organism evidence="12 13">
    <name type="scientific">Glycomyces paridis</name>
    <dbReference type="NCBI Taxonomy" id="2126555"/>
    <lineage>
        <taxon>Bacteria</taxon>
        <taxon>Bacillati</taxon>
        <taxon>Actinomycetota</taxon>
        <taxon>Actinomycetes</taxon>
        <taxon>Glycomycetales</taxon>
        <taxon>Glycomycetaceae</taxon>
        <taxon>Glycomyces</taxon>
    </lineage>
</organism>
<dbReference type="OrthoDB" id="57886at2"/>
<keyword evidence="13" id="KW-1185">Reference proteome</keyword>
<name>A0A4V4HNG1_9ACTN</name>
<dbReference type="EMBL" id="STGX01000016">
    <property type="protein sequence ID" value="THV25956.1"/>
    <property type="molecule type" value="Genomic_DNA"/>
</dbReference>
<evidence type="ECO:0000256" key="3">
    <source>
        <dbReference type="ARBA" id="ARBA00022475"/>
    </source>
</evidence>
<dbReference type="Gene3D" id="6.10.140.1330">
    <property type="match status" value="1"/>
</dbReference>
<evidence type="ECO:0000313" key="12">
    <source>
        <dbReference type="EMBL" id="THV25956.1"/>
    </source>
</evidence>
<evidence type="ECO:0000313" key="13">
    <source>
        <dbReference type="Proteomes" id="UP000305792"/>
    </source>
</evidence>
<feature type="transmembrane region" description="Helical" evidence="10">
    <location>
        <begin position="340"/>
        <end position="359"/>
    </location>
</feature>
<protein>
    <submittedName>
        <fullName evidence="12">Na+/H+ antiporter</fullName>
    </submittedName>
</protein>
<feature type="transmembrane region" description="Helical" evidence="10">
    <location>
        <begin position="83"/>
        <end position="105"/>
    </location>
</feature>
<dbReference type="GO" id="GO:0051453">
    <property type="term" value="P:regulation of intracellular pH"/>
    <property type="evidence" value="ECO:0007669"/>
    <property type="project" value="TreeGrafter"/>
</dbReference>
<feature type="transmembrane region" description="Helical" evidence="10">
    <location>
        <begin position="155"/>
        <end position="175"/>
    </location>
</feature>
<reference evidence="12 13" key="1">
    <citation type="journal article" date="2018" name="Int. J. Syst. Evol. Microbiol.">
        <title>Glycomyces paridis sp. nov., isolated from the medicinal plant Paris polyphylla.</title>
        <authorList>
            <person name="Fang X.M."/>
            <person name="Bai J.L."/>
            <person name="Su J."/>
            <person name="Zhao L.L."/>
            <person name="Liu H.Y."/>
            <person name="Ma B.P."/>
            <person name="Zhang Y.Q."/>
            <person name="Yu L.Y."/>
        </authorList>
    </citation>
    <scope>NUCLEOTIDE SEQUENCE [LARGE SCALE GENOMIC DNA]</scope>
    <source>
        <strain evidence="12 13">CPCC 204357</strain>
    </source>
</reference>
<keyword evidence="7" id="KW-0406">Ion transport</keyword>
<evidence type="ECO:0000256" key="7">
    <source>
        <dbReference type="ARBA" id="ARBA00023065"/>
    </source>
</evidence>
<dbReference type="RefSeq" id="WP_136531404.1">
    <property type="nucleotide sequence ID" value="NZ_STGX01000016.1"/>
</dbReference>
<keyword evidence="6" id="KW-0915">Sodium</keyword>
<proteinExistence type="predicted"/>
<evidence type="ECO:0000256" key="5">
    <source>
        <dbReference type="ARBA" id="ARBA00022989"/>
    </source>
</evidence>
<evidence type="ECO:0000256" key="4">
    <source>
        <dbReference type="ARBA" id="ARBA00022692"/>
    </source>
</evidence>
<feature type="transmembrane region" description="Helical" evidence="10">
    <location>
        <begin position="28"/>
        <end position="48"/>
    </location>
</feature>
<keyword evidence="9" id="KW-0739">Sodium transport</keyword>
<comment type="subcellular location">
    <subcellularLocation>
        <location evidence="1">Cell membrane</location>
        <topology evidence="1">Multi-pass membrane protein</topology>
    </subcellularLocation>
</comment>
<evidence type="ECO:0000256" key="6">
    <source>
        <dbReference type="ARBA" id="ARBA00023053"/>
    </source>
</evidence>
<evidence type="ECO:0000256" key="8">
    <source>
        <dbReference type="ARBA" id="ARBA00023136"/>
    </source>
</evidence>
<keyword evidence="4 10" id="KW-0812">Transmembrane</keyword>
<dbReference type="Proteomes" id="UP000305792">
    <property type="component" value="Unassembled WGS sequence"/>
</dbReference>
<feature type="domain" description="Cation/H+ exchanger transmembrane" evidence="11">
    <location>
        <begin position="15"/>
        <end position="399"/>
    </location>
</feature>
<comment type="caution">
    <text evidence="12">The sequence shown here is derived from an EMBL/GenBank/DDBJ whole genome shotgun (WGS) entry which is preliminary data.</text>
</comment>
<feature type="transmembrane region" description="Helical" evidence="10">
    <location>
        <begin position="222"/>
        <end position="247"/>
    </location>
</feature>
<dbReference type="AlphaFoldDB" id="A0A4V4HNG1"/>
<dbReference type="GO" id="GO:0015386">
    <property type="term" value="F:potassium:proton antiporter activity"/>
    <property type="evidence" value="ECO:0007669"/>
    <property type="project" value="TreeGrafter"/>
</dbReference>
<evidence type="ECO:0000256" key="1">
    <source>
        <dbReference type="ARBA" id="ARBA00004651"/>
    </source>
</evidence>
<dbReference type="PANTHER" id="PTHR10110">
    <property type="entry name" value="SODIUM/HYDROGEN EXCHANGER"/>
    <property type="match status" value="1"/>
</dbReference>
<dbReference type="PANTHER" id="PTHR10110:SF86">
    <property type="entry name" value="SODIUM_HYDROGEN EXCHANGER 7"/>
    <property type="match status" value="1"/>
</dbReference>
<keyword evidence="3" id="KW-1003">Cell membrane</keyword>
<feature type="transmembrane region" description="Helical" evidence="10">
    <location>
        <begin position="379"/>
        <end position="403"/>
    </location>
</feature>
<sequence length="528" mass="55921">MELVAILFALTVGGLLLTAAAEWMRVPAPVLICLYGLALALVPGMPTLDLDPEHLLPILLPPLLWSAARKSSWRHFAANWRPILFLAVVLVFVTAGAVAVLAALIHPALPVMAAVVLGAICAPPDAAAVTAVASRLGLPRRLVTILEGEGLFNDVTALTLYNVAVIGVVSGSVSVLWSAGLFAYSAIVAAAIGFGVGLVLVKLGRLVSDSRITTGLALTAPYIAYLLAEVLKASGVLAVIVAAFVLVARSTDPDDFEGRLVQGSVWEVVETGLNALTFGLVGMELIDIIEAVDTGVGDLLWKALAVAGAVIAVRAVWLGLAILLGRMGIGWKELGNHPRLAVVTAWAGMRGVVTVVTALALPQFTADGSPFPGREQIQFLSVVVVLATLVAQGLTLPGLIALLGVRADTEKENEAVRSIMVEAGDAAVERLRELRREGEVDDEVAEGMERWFDKRAEQVTALVEDREDPENARMAERFDARQRIENEMLTAATARVLAMRSSPGRDPSLIDRVLAALDHRAVGRHRPG</sequence>
<dbReference type="GO" id="GO:0015385">
    <property type="term" value="F:sodium:proton antiporter activity"/>
    <property type="evidence" value="ECO:0007669"/>
    <property type="project" value="InterPro"/>
</dbReference>
<dbReference type="Pfam" id="PF00999">
    <property type="entry name" value="Na_H_Exchanger"/>
    <property type="match status" value="1"/>
</dbReference>
<dbReference type="GO" id="GO:0005886">
    <property type="term" value="C:plasma membrane"/>
    <property type="evidence" value="ECO:0007669"/>
    <property type="project" value="UniProtKB-SubCell"/>
</dbReference>
<feature type="transmembrane region" description="Helical" evidence="10">
    <location>
        <begin position="181"/>
        <end position="201"/>
    </location>
</feature>
<feature type="transmembrane region" description="Helical" evidence="10">
    <location>
        <begin position="303"/>
        <end position="328"/>
    </location>
</feature>
<accession>A0A4V4HNG1</accession>
<evidence type="ECO:0000256" key="2">
    <source>
        <dbReference type="ARBA" id="ARBA00022448"/>
    </source>
</evidence>
<evidence type="ECO:0000256" key="9">
    <source>
        <dbReference type="ARBA" id="ARBA00023201"/>
    </source>
</evidence>
<dbReference type="InterPro" id="IPR006153">
    <property type="entry name" value="Cation/H_exchanger_TM"/>
</dbReference>
<keyword evidence="2" id="KW-0813">Transport</keyword>
<dbReference type="InterPro" id="IPR018422">
    <property type="entry name" value="Cation/H_exchanger_CPA1"/>
</dbReference>
<evidence type="ECO:0000259" key="11">
    <source>
        <dbReference type="Pfam" id="PF00999"/>
    </source>
</evidence>